<evidence type="ECO:0000313" key="5">
    <source>
        <dbReference type="Proteomes" id="UP000033640"/>
    </source>
</evidence>
<evidence type="ECO:0000256" key="2">
    <source>
        <dbReference type="SAM" id="Phobius"/>
    </source>
</evidence>
<name>A0A0F0L5D1_9MICO</name>
<evidence type="ECO:0000256" key="1">
    <source>
        <dbReference type="SAM" id="MobiDB-lite"/>
    </source>
</evidence>
<proteinExistence type="predicted"/>
<dbReference type="PANTHER" id="PTHR33133">
    <property type="entry name" value="OS08G0107100 PROTEIN-RELATED"/>
    <property type="match status" value="1"/>
</dbReference>
<feature type="transmembrane region" description="Helical" evidence="2">
    <location>
        <begin position="40"/>
        <end position="68"/>
    </location>
</feature>
<feature type="region of interest" description="Disordered" evidence="1">
    <location>
        <begin position="339"/>
        <end position="466"/>
    </location>
</feature>
<feature type="compositionally biased region" description="Pro residues" evidence="1">
    <location>
        <begin position="411"/>
        <end position="425"/>
    </location>
</feature>
<reference evidence="4 5" key="1">
    <citation type="submission" date="2015-02" db="EMBL/GenBank/DDBJ databases">
        <title>Draft genome sequences of ten Microbacterium spp. with emphasis on heavy metal contaminated environments.</title>
        <authorList>
            <person name="Corretto E."/>
        </authorList>
    </citation>
    <scope>NUCLEOTIDE SEQUENCE [LARGE SCALE GENOMIC DNA]</scope>
    <source>
        <strain evidence="4 5">BEL4b</strain>
    </source>
</reference>
<dbReference type="InterPro" id="IPR018476">
    <property type="entry name" value="GlyceroP-diester-Pdiesterase_M"/>
</dbReference>
<dbReference type="AlphaFoldDB" id="A0A0F0L5D1"/>
<feature type="transmembrane region" description="Helical" evidence="2">
    <location>
        <begin position="88"/>
        <end position="121"/>
    </location>
</feature>
<feature type="transmembrane region" description="Helical" evidence="2">
    <location>
        <begin position="142"/>
        <end position="169"/>
    </location>
</feature>
<dbReference type="OrthoDB" id="121140at2"/>
<feature type="transmembrane region" description="Helical" evidence="2">
    <location>
        <begin position="280"/>
        <end position="304"/>
    </location>
</feature>
<evidence type="ECO:0000313" key="4">
    <source>
        <dbReference type="EMBL" id="KJL28382.1"/>
    </source>
</evidence>
<sequence>MTGQTWTPAPKKGVIPLHPMTFGMLLGKAFAALRHNPKVLFGFAVVIQLVVVLATAGVMGVVLFTSFSRLETVPPSSPDFEAVLAGTIAINIVAGLVVGIASIAFTAMMQGVVAAEIGYAAIGVKASLRMLWRRMAPAFWRLAAFASLSVIAIFGFLVVVALIIGAFVAGGLGGTPELIGLLVLVVILIALASVPLVVWLSTKLLLVPSILVLEHARFREALVRSWRLTRGRFWVAWGVTFLISAIMGLAMNVVSIPVSLLSTLVGSVVAPTGSPEPTAIIAYVFALVAPQILLLVLQAIALVVQSTGAALVYLDCRMRYEGLDQSLISYVERRDLGAPEEQLGDPYAIDPSRAVTSAPPPKQVPEHVMMTAGYASPQQYPGQPWPSQPYQGQPYQGQPPYAAGPSQPSTSPRPPAFAPAPPPTPNTAVPPTTPPPQPTAPGDSPWAPPASEGWTAPGASNGAGSA</sequence>
<feature type="transmembrane region" description="Helical" evidence="2">
    <location>
        <begin position="234"/>
        <end position="260"/>
    </location>
</feature>
<protein>
    <recommendedName>
        <fullName evidence="3">Glycerophosphoryl diester phosphodiesterase membrane domain-containing protein</fullName>
    </recommendedName>
</protein>
<keyword evidence="2" id="KW-1133">Transmembrane helix</keyword>
<accession>A0A0F0L5D1</accession>
<feature type="compositionally biased region" description="Low complexity" evidence="1">
    <location>
        <begin position="388"/>
        <end position="410"/>
    </location>
</feature>
<evidence type="ECO:0000259" key="3">
    <source>
        <dbReference type="Pfam" id="PF10110"/>
    </source>
</evidence>
<dbReference type="PATRIC" id="fig|82380.11.peg.3483"/>
<feature type="transmembrane region" description="Helical" evidence="2">
    <location>
        <begin position="15"/>
        <end position="33"/>
    </location>
</feature>
<organism evidence="4 5">
    <name type="scientific">Microbacterium oxydans</name>
    <dbReference type="NCBI Taxonomy" id="82380"/>
    <lineage>
        <taxon>Bacteria</taxon>
        <taxon>Bacillati</taxon>
        <taxon>Actinomycetota</taxon>
        <taxon>Actinomycetes</taxon>
        <taxon>Micrococcales</taxon>
        <taxon>Microbacteriaceae</taxon>
        <taxon>Microbacterium</taxon>
    </lineage>
</organism>
<comment type="caution">
    <text evidence="4">The sequence shown here is derived from an EMBL/GenBank/DDBJ whole genome shotgun (WGS) entry which is preliminary data.</text>
</comment>
<feature type="transmembrane region" description="Helical" evidence="2">
    <location>
        <begin position="181"/>
        <end position="213"/>
    </location>
</feature>
<keyword evidence="2" id="KW-0812">Transmembrane</keyword>
<dbReference type="Pfam" id="PF10110">
    <property type="entry name" value="GPDPase_memb"/>
    <property type="match status" value="1"/>
</dbReference>
<keyword evidence="2" id="KW-0472">Membrane</keyword>
<dbReference type="Proteomes" id="UP000033640">
    <property type="component" value="Unassembled WGS sequence"/>
</dbReference>
<dbReference type="PANTHER" id="PTHR33133:SF1">
    <property type="entry name" value="EXPRESSED PROTEIN-RELATED"/>
    <property type="match status" value="1"/>
</dbReference>
<gene>
    <name evidence="4" type="ORF">RS83_03453</name>
</gene>
<dbReference type="RefSeq" id="WP_045280941.1">
    <property type="nucleotide sequence ID" value="NZ_JYIW01000026.1"/>
</dbReference>
<feature type="domain" description="Glycerophosphoryl diester phosphodiesterase membrane" evidence="3">
    <location>
        <begin position="187"/>
        <end position="314"/>
    </location>
</feature>
<dbReference type="EMBL" id="JYIW01000026">
    <property type="protein sequence ID" value="KJL28382.1"/>
    <property type="molecule type" value="Genomic_DNA"/>
</dbReference>